<dbReference type="Proteomes" id="UP000230069">
    <property type="component" value="Unassembled WGS sequence"/>
</dbReference>
<name>A0A2G5CBK9_AQUCA</name>
<dbReference type="FunCoup" id="A0A2G5CBK9">
    <property type="interactions" value="34"/>
</dbReference>
<dbReference type="PANTHER" id="PTHR34130:SF5">
    <property type="entry name" value="OS08G0243800 PROTEIN"/>
    <property type="match status" value="1"/>
</dbReference>
<sequence>MTEDLLFLKENNEIQEDSDTDEALSLCDLPLGGEQDSTNTYDYSSKGHRTSSSDQELFEFFIDLKTETKNMSSAEDIILSGKLLPYRSPTTPLSKFSNKTSTKCVDDVDYQRFEFPSKKLIRHRKSESLSDLQDQRSQSSKVGFIRKSHSLDYKQLSRDSSSKMTRTRSFAPSNDRLLSGKPRWRLLMFGFMRTPTEMELKDIKNRQNRRIPATMFSKHDGEETVSVRREEGKGSWRLLRVLSCKGEVNGVIPSLSCIPHV</sequence>
<feature type="region of interest" description="Disordered" evidence="1">
    <location>
        <begin position="155"/>
        <end position="174"/>
    </location>
</feature>
<dbReference type="PANTHER" id="PTHR34130">
    <property type="entry name" value="OS08G0243800 PROTEIN"/>
    <property type="match status" value="1"/>
</dbReference>
<evidence type="ECO:0000256" key="1">
    <source>
        <dbReference type="SAM" id="MobiDB-lite"/>
    </source>
</evidence>
<organism evidence="2 3">
    <name type="scientific">Aquilegia coerulea</name>
    <name type="common">Rocky mountain columbine</name>
    <dbReference type="NCBI Taxonomy" id="218851"/>
    <lineage>
        <taxon>Eukaryota</taxon>
        <taxon>Viridiplantae</taxon>
        <taxon>Streptophyta</taxon>
        <taxon>Embryophyta</taxon>
        <taxon>Tracheophyta</taxon>
        <taxon>Spermatophyta</taxon>
        <taxon>Magnoliopsida</taxon>
        <taxon>Ranunculales</taxon>
        <taxon>Ranunculaceae</taxon>
        <taxon>Thalictroideae</taxon>
        <taxon>Aquilegia</taxon>
    </lineage>
</organism>
<gene>
    <name evidence="2" type="ORF">AQUCO_06800083v1</name>
</gene>
<accession>A0A2G5CBK9</accession>
<evidence type="ECO:0000313" key="2">
    <source>
        <dbReference type="EMBL" id="PIA28662.1"/>
    </source>
</evidence>
<dbReference type="EMBL" id="KZ305085">
    <property type="protein sequence ID" value="PIA28662.1"/>
    <property type="molecule type" value="Genomic_DNA"/>
</dbReference>
<feature type="compositionally biased region" description="Polar residues" evidence="1">
    <location>
        <begin position="162"/>
        <end position="172"/>
    </location>
</feature>
<reference evidence="2 3" key="1">
    <citation type="submission" date="2017-09" db="EMBL/GenBank/DDBJ databases">
        <title>WGS assembly of Aquilegia coerulea Goldsmith.</title>
        <authorList>
            <person name="Hodges S."/>
            <person name="Kramer E."/>
            <person name="Nordborg M."/>
            <person name="Tomkins J."/>
            <person name="Borevitz J."/>
            <person name="Derieg N."/>
            <person name="Yan J."/>
            <person name="Mihaltcheva S."/>
            <person name="Hayes R.D."/>
            <person name="Rokhsar D."/>
        </authorList>
    </citation>
    <scope>NUCLEOTIDE SEQUENCE [LARGE SCALE GENOMIC DNA]</scope>
    <source>
        <strain evidence="3">cv. Goldsmith</strain>
    </source>
</reference>
<dbReference type="InParanoid" id="A0A2G5CBK9"/>
<keyword evidence="3" id="KW-1185">Reference proteome</keyword>
<proteinExistence type="predicted"/>
<evidence type="ECO:0000313" key="3">
    <source>
        <dbReference type="Proteomes" id="UP000230069"/>
    </source>
</evidence>
<dbReference type="AlphaFoldDB" id="A0A2G5CBK9"/>
<protein>
    <submittedName>
        <fullName evidence="2">Uncharacterized protein</fullName>
    </submittedName>
</protein>
<dbReference type="OrthoDB" id="752671at2759"/>